<comment type="caution">
    <text evidence="5">The sequence shown here is derived from an EMBL/GenBank/DDBJ whole genome shotgun (WGS) entry which is preliminary data.</text>
</comment>
<dbReference type="InterPro" id="IPR005107">
    <property type="entry name" value="CO_DH_flav_C"/>
</dbReference>
<dbReference type="InterPro" id="IPR036318">
    <property type="entry name" value="FAD-bd_PCMH-like_sf"/>
</dbReference>
<keyword evidence="6" id="KW-1185">Reference proteome</keyword>
<dbReference type="InterPro" id="IPR002346">
    <property type="entry name" value="Mopterin_DH_FAD-bd"/>
</dbReference>
<dbReference type="GO" id="GO:0071949">
    <property type="term" value="F:FAD binding"/>
    <property type="evidence" value="ECO:0007669"/>
    <property type="project" value="InterPro"/>
</dbReference>
<reference evidence="5" key="2">
    <citation type="submission" date="2020-09" db="EMBL/GenBank/DDBJ databases">
        <authorList>
            <person name="Sun Q."/>
            <person name="Ohkuma M."/>
        </authorList>
    </citation>
    <scope>NUCLEOTIDE SEQUENCE</scope>
    <source>
        <strain evidence="5">JCM 31311</strain>
    </source>
</reference>
<dbReference type="InterPro" id="IPR036683">
    <property type="entry name" value="CO_DH_flav_C_dom_sf"/>
</dbReference>
<dbReference type="EMBL" id="BMQL01000005">
    <property type="protein sequence ID" value="GGR01842.1"/>
    <property type="molecule type" value="Genomic_DNA"/>
</dbReference>
<dbReference type="PANTHER" id="PTHR42659:SF2">
    <property type="entry name" value="XANTHINE DEHYDROGENASE SUBUNIT C-RELATED"/>
    <property type="match status" value="1"/>
</dbReference>
<dbReference type="Pfam" id="PF03450">
    <property type="entry name" value="CO_deh_flav_C"/>
    <property type="match status" value="1"/>
</dbReference>
<sequence length="276" mass="29400">MYTTPFDYYRASSVQEALELLATHEGSKLLSGGHSLVPAMKLRLAQPSALIDISQLKELQGIRQEGDTIIIGAGTTYADIINSELLRSACPLMNEVGGWVGDPMVRNCGTLGGSLAHADPAADYPAAMLALEAKFKLVSKDGERVVEAADFFQGMFDTAKRDDEMLTEIHLPVLPGAKVAYTKFRHPASHFAIVGVAVVLTDAGARVGLTGAGPRAMRLSNVEAALGSDYSEANAEKATEHAVDPGELLGDRFATAEYRAHLTGVYTRRAIAQAQA</sequence>
<dbReference type="FunFam" id="3.30.465.10:FF:000017">
    <property type="entry name" value="Xanthine dehydrogenase, FAD binding subunit"/>
    <property type="match status" value="1"/>
</dbReference>
<evidence type="ECO:0000256" key="2">
    <source>
        <dbReference type="ARBA" id="ARBA00022827"/>
    </source>
</evidence>
<keyword evidence="2" id="KW-0274">FAD</keyword>
<dbReference type="SMART" id="SM01092">
    <property type="entry name" value="CO_deh_flav_C"/>
    <property type="match status" value="1"/>
</dbReference>
<feature type="domain" description="FAD-binding PCMH-type" evidence="4">
    <location>
        <begin position="1"/>
        <end position="176"/>
    </location>
</feature>
<accession>A0A918C2S7</accession>
<evidence type="ECO:0000259" key="4">
    <source>
        <dbReference type="PROSITE" id="PS51387"/>
    </source>
</evidence>
<dbReference type="InterPro" id="IPR051312">
    <property type="entry name" value="Diverse_Substr_Oxidored"/>
</dbReference>
<keyword evidence="3" id="KW-0560">Oxidoreductase</keyword>
<evidence type="ECO:0000256" key="3">
    <source>
        <dbReference type="ARBA" id="ARBA00023002"/>
    </source>
</evidence>
<dbReference type="PANTHER" id="PTHR42659">
    <property type="entry name" value="XANTHINE DEHYDROGENASE SUBUNIT C-RELATED"/>
    <property type="match status" value="1"/>
</dbReference>
<dbReference type="AlphaFoldDB" id="A0A918C2S7"/>
<dbReference type="Gene3D" id="3.30.465.10">
    <property type="match status" value="1"/>
</dbReference>
<dbReference type="GO" id="GO:0016491">
    <property type="term" value="F:oxidoreductase activity"/>
    <property type="evidence" value="ECO:0007669"/>
    <property type="project" value="UniProtKB-KW"/>
</dbReference>
<dbReference type="PROSITE" id="PS51387">
    <property type="entry name" value="FAD_PCMH"/>
    <property type="match status" value="1"/>
</dbReference>
<gene>
    <name evidence="5" type="ORF">GCM10008957_13390</name>
</gene>
<dbReference type="SUPFAM" id="SSF55447">
    <property type="entry name" value="CO dehydrogenase flavoprotein C-terminal domain-like"/>
    <property type="match status" value="1"/>
</dbReference>
<keyword evidence="1" id="KW-0285">Flavoprotein</keyword>
<dbReference type="InterPro" id="IPR016169">
    <property type="entry name" value="FAD-bd_PCMH_sub2"/>
</dbReference>
<dbReference type="SUPFAM" id="SSF56176">
    <property type="entry name" value="FAD-binding/transporter-associated domain-like"/>
    <property type="match status" value="1"/>
</dbReference>
<reference evidence="5" key="1">
    <citation type="journal article" date="2014" name="Int. J. Syst. Evol. Microbiol.">
        <title>Complete genome sequence of Corynebacterium casei LMG S-19264T (=DSM 44701T), isolated from a smear-ripened cheese.</title>
        <authorList>
            <consortium name="US DOE Joint Genome Institute (JGI-PGF)"/>
            <person name="Walter F."/>
            <person name="Albersmeier A."/>
            <person name="Kalinowski J."/>
            <person name="Ruckert C."/>
        </authorList>
    </citation>
    <scope>NUCLEOTIDE SEQUENCE</scope>
    <source>
        <strain evidence="5">JCM 31311</strain>
    </source>
</reference>
<organism evidence="5 6">
    <name type="scientific">Deinococcus ruber</name>
    <dbReference type="NCBI Taxonomy" id="1848197"/>
    <lineage>
        <taxon>Bacteria</taxon>
        <taxon>Thermotogati</taxon>
        <taxon>Deinococcota</taxon>
        <taxon>Deinococci</taxon>
        <taxon>Deinococcales</taxon>
        <taxon>Deinococcaceae</taxon>
        <taxon>Deinococcus</taxon>
    </lineage>
</organism>
<dbReference type="Proteomes" id="UP000603865">
    <property type="component" value="Unassembled WGS sequence"/>
</dbReference>
<dbReference type="InterPro" id="IPR016167">
    <property type="entry name" value="FAD-bd_PCMH_sub1"/>
</dbReference>
<evidence type="ECO:0000256" key="1">
    <source>
        <dbReference type="ARBA" id="ARBA00022630"/>
    </source>
</evidence>
<dbReference type="InterPro" id="IPR016166">
    <property type="entry name" value="FAD-bd_PCMH"/>
</dbReference>
<dbReference type="RefSeq" id="WP_189088763.1">
    <property type="nucleotide sequence ID" value="NZ_BMQL01000005.1"/>
</dbReference>
<evidence type="ECO:0000313" key="5">
    <source>
        <dbReference type="EMBL" id="GGR01842.1"/>
    </source>
</evidence>
<name>A0A918C2S7_9DEIO</name>
<dbReference type="Pfam" id="PF00941">
    <property type="entry name" value="FAD_binding_5"/>
    <property type="match status" value="1"/>
</dbReference>
<dbReference type="Gene3D" id="3.30.43.10">
    <property type="entry name" value="Uridine Diphospho-n-acetylenolpyruvylglucosamine Reductase, domain 2"/>
    <property type="match status" value="1"/>
</dbReference>
<dbReference type="Gene3D" id="3.30.390.50">
    <property type="entry name" value="CO dehydrogenase flavoprotein, C-terminal domain"/>
    <property type="match status" value="1"/>
</dbReference>
<protein>
    <submittedName>
        <fullName evidence="5">Carbon monoxide dehydrogenase</fullName>
    </submittedName>
</protein>
<proteinExistence type="predicted"/>
<evidence type="ECO:0000313" key="6">
    <source>
        <dbReference type="Proteomes" id="UP000603865"/>
    </source>
</evidence>